<evidence type="ECO:0000313" key="2">
    <source>
        <dbReference type="EMBL" id="HGH60223.1"/>
    </source>
</evidence>
<accession>A0A7C4AQW7</accession>
<feature type="domain" description="DUF7014" evidence="1">
    <location>
        <begin position="159"/>
        <end position="276"/>
    </location>
</feature>
<proteinExistence type="predicted"/>
<organism evidence="2">
    <name type="scientific">Desulfomonile tiedjei</name>
    <dbReference type="NCBI Taxonomy" id="2358"/>
    <lineage>
        <taxon>Bacteria</taxon>
        <taxon>Pseudomonadati</taxon>
        <taxon>Thermodesulfobacteriota</taxon>
        <taxon>Desulfomonilia</taxon>
        <taxon>Desulfomonilales</taxon>
        <taxon>Desulfomonilaceae</taxon>
        <taxon>Desulfomonile</taxon>
    </lineage>
</organism>
<name>A0A7C4AQW7_9BACT</name>
<evidence type="ECO:0000259" key="1">
    <source>
        <dbReference type="Pfam" id="PF22809"/>
    </source>
</evidence>
<sequence>MKPKVFSERHEKALREKKLRISFRQELRKSLLRLLWRYSIWGGWNNEENLTVDAVTNAILDRRGWDALQRWDGKQMVKADGFVDFIERGTPHHVLDAIELFLEQLEYKKRPSFIAELNNLFDLHHSPVRYFRNEFYVIDSAYLESKMLVEAQELLQITGFEGALDEFMQARTAFMEKNFRNTMIFANLAFESVLKAVLEMPNKRTGELIKKACHGGLVPSYYEGFLNSLHDFLSIVPTTRANEAAHGQGKDIKAISPALAELALHLSGSMIVFLIKRHLEKTPPQSDDDDIPF</sequence>
<dbReference type="AlphaFoldDB" id="A0A7C4AQW7"/>
<protein>
    <recommendedName>
        <fullName evidence="1">DUF7014 domain-containing protein</fullName>
    </recommendedName>
</protein>
<dbReference type="EMBL" id="DTGT01000092">
    <property type="protein sequence ID" value="HGH60223.1"/>
    <property type="molecule type" value="Genomic_DNA"/>
</dbReference>
<comment type="caution">
    <text evidence="2">The sequence shown here is derived from an EMBL/GenBank/DDBJ whole genome shotgun (WGS) entry which is preliminary data.</text>
</comment>
<dbReference type="InterPro" id="IPR054280">
    <property type="entry name" value="DUF7014"/>
</dbReference>
<dbReference type="Pfam" id="PF22809">
    <property type="entry name" value="DUF7014"/>
    <property type="match status" value="1"/>
</dbReference>
<gene>
    <name evidence="2" type="ORF">ENV54_02865</name>
</gene>
<reference evidence="2" key="1">
    <citation type="journal article" date="2020" name="mSystems">
        <title>Genome- and Community-Level Interaction Insights into Carbon Utilization and Element Cycling Functions of Hydrothermarchaeota in Hydrothermal Sediment.</title>
        <authorList>
            <person name="Zhou Z."/>
            <person name="Liu Y."/>
            <person name="Xu W."/>
            <person name="Pan J."/>
            <person name="Luo Z.H."/>
            <person name="Li M."/>
        </authorList>
    </citation>
    <scope>NUCLEOTIDE SEQUENCE [LARGE SCALE GENOMIC DNA]</scope>
    <source>
        <strain evidence="2">SpSt-769</strain>
    </source>
</reference>